<feature type="signal peptide" evidence="2">
    <location>
        <begin position="1"/>
        <end position="25"/>
    </location>
</feature>
<evidence type="ECO:0000256" key="1">
    <source>
        <dbReference type="SAM" id="Phobius"/>
    </source>
</evidence>
<keyword evidence="2" id="KW-0732">Signal</keyword>
<keyword evidence="1" id="KW-0472">Membrane</keyword>
<dbReference type="RefSeq" id="WP_208340633.1">
    <property type="nucleotide sequence ID" value="NZ_CAWQFN010000717.1"/>
</dbReference>
<feature type="chain" id="PRO_5042818585" evidence="2">
    <location>
        <begin position="26"/>
        <end position="117"/>
    </location>
</feature>
<organism evidence="3 4">
    <name type="scientific">Aetokthonos hydrillicola Thurmond2011</name>
    <dbReference type="NCBI Taxonomy" id="2712845"/>
    <lineage>
        <taxon>Bacteria</taxon>
        <taxon>Bacillati</taxon>
        <taxon>Cyanobacteriota</taxon>
        <taxon>Cyanophyceae</taxon>
        <taxon>Nostocales</taxon>
        <taxon>Hapalosiphonaceae</taxon>
        <taxon>Aetokthonos</taxon>
    </lineage>
</organism>
<keyword evidence="1" id="KW-1133">Transmembrane helix</keyword>
<feature type="transmembrane region" description="Helical" evidence="1">
    <location>
        <begin position="41"/>
        <end position="59"/>
    </location>
</feature>
<name>A0AAP5IGX0_9CYAN</name>
<keyword evidence="1" id="KW-0812">Transmembrane</keyword>
<comment type="caution">
    <text evidence="3">The sequence shown here is derived from an EMBL/GenBank/DDBJ whole genome shotgun (WGS) entry which is preliminary data.</text>
</comment>
<evidence type="ECO:0000313" key="3">
    <source>
        <dbReference type="EMBL" id="MDR9900252.1"/>
    </source>
</evidence>
<gene>
    <name evidence="3" type="ORF">G7B40_037740</name>
</gene>
<keyword evidence="4" id="KW-1185">Reference proteome</keyword>
<proteinExistence type="predicted"/>
<protein>
    <submittedName>
        <fullName evidence="3">Uncharacterized protein</fullName>
    </submittedName>
</protein>
<sequence length="117" mass="12473">MINNKIISSILIAALSFNAVKPAQAQVQALPLVGAACSNPATCIVVGAVVVGSVIYLILKDDSTGQQHKLPVNEPRDEASGNTHMKLPENIRTYATGTGDRSILVHMYCMTNAFYNS</sequence>
<dbReference type="EMBL" id="JAALHA020000032">
    <property type="protein sequence ID" value="MDR9900252.1"/>
    <property type="molecule type" value="Genomic_DNA"/>
</dbReference>
<dbReference type="Proteomes" id="UP000667802">
    <property type="component" value="Unassembled WGS sequence"/>
</dbReference>
<evidence type="ECO:0000256" key="2">
    <source>
        <dbReference type="SAM" id="SignalP"/>
    </source>
</evidence>
<evidence type="ECO:0000313" key="4">
    <source>
        <dbReference type="Proteomes" id="UP000667802"/>
    </source>
</evidence>
<dbReference type="AlphaFoldDB" id="A0AAP5IGX0"/>
<accession>A0AAP5IGX0</accession>
<reference evidence="4" key="1">
    <citation type="journal article" date="2021" name="Science">
        <title>Hunting the eagle killer: A cyanobacterial neurotoxin causes vacuolar myelinopathy.</title>
        <authorList>
            <person name="Breinlinger S."/>
            <person name="Phillips T.J."/>
            <person name="Haram B.N."/>
            <person name="Mares J."/>
            <person name="Martinez Yerena J.A."/>
            <person name="Hrouzek P."/>
            <person name="Sobotka R."/>
            <person name="Henderson W.M."/>
            <person name="Schmieder P."/>
            <person name="Williams S.M."/>
            <person name="Lauderdale J.D."/>
            <person name="Wilde H.D."/>
            <person name="Gerrin W."/>
            <person name="Kust A."/>
            <person name="Washington J.W."/>
            <person name="Wagner C."/>
            <person name="Geier B."/>
            <person name="Liebeke M."/>
            <person name="Enke H."/>
            <person name="Niedermeyer T.H.J."/>
            <person name="Wilde S.B."/>
        </authorList>
    </citation>
    <scope>NUCLEOTIDE SEQUENCE [LARGE SCALE GENOMIC DNA]</scope>
    <source>
        <strain evidence="4">Thurmond2011</strain>
    </source>
</reference>